<dbReference type="Pfam" id="PF07534">
    <property type="entry name" value="TLD"/>
    <property type="match status" value="1"/>
</dbReference>
<protein>
    <recommendedName>
        <fullName evidence="1">TLDc domain-containing protein</fullName>
    </recommendedName>
</protein>
<dbReference type="Gene3D" id="1.25.40.420">
    <property type="match status" value="1"/>
</dbReference>
<dbReference type="Pfam" id="PF07707">
    <property type="entry name" value="BACK"/>
    <property type="match status" value="1"/>
</dbReference>
<dbReference type="Proteomes" id="UP000265703">
    <property type="component" value="Unassembled WGS sequence"/>
</dbReference>
<name>A0A397STJ7_9GLOM</name>
<gene>
    <name evidence="2" type="ORF">C1645_777529</name>
</gene>
<dbReference type="AlphaFoldDB" id="A0A397STJ7"/>
<organism evidence="2 3">
    <name type="scientific">Glomus cerebriforme</name>
    <dbReference type="NCBI Taxonomy" id="658196"/>
    <lineage>
        <taxon>Eukaryota</taxon>
        <taxon>Fungi</taxon>
        <taxon>Fungi incertae sedis</taxon>
        <taxon>Mucoromycota</taxon>
        <taxon>Glomeromycotina</taxon>
        <taxon>Glomeromycetes</taxon>
        <taxon>Glomerales</taxon>
        <taxon>Glomeraceae</taxon>
        <taxon>Glomus</taxon>
    </lineage>
</organism>
<dbReference type="EMBL" id="QKYT01000313">
    <property type="protein sequence ID" value="RIA87335.1"/>
    <property type="molecule type" value="Genomic_DNA"/>
</dbReference>
<dbReference type="PANTHER" id="PTHR23354:SF122">
    <property type="entry name" value="GTPASE-ACTIVATING PROTEIN SKYWALKER"/>
    <property type="match status" value="1"/>
</dbReference>
<feature type="domain" description="TLDc" evidence="1">
    <location>
        <begin position="170"/>
        <end position="337"/>
    </location>
</feature>
<evidence type="ECO:0000313" key="3">
    <source>
        <dbReference type="Proteomes" id="UP000265703"/>
    </source>
</evidence>
<proteinExistence type="predicted"/>
<dbReference type="InterPro" id="IPR006571">
    <property type="entry name" value="TLDc_dom"/>
</dbReference>
<dbReference type="PANTHER" id="PTHR23354">
    <property type="entry name" value="NUCLEOLAR PROTEIN 7/ESTROGEN RECEPTOR COACTIVATOR-RELATED"/>
    <property type="match status" value="1"/>
</dbReference>
<accession>A0A397STJ7</accession>
<comment type="caution">
    <text evidence="2">The sequence shown here is derived from an EMBL/GenBank/DDBJ whole genome shotgun (WGS) entry which is preliminary data.</text>
</comment>
<dbReference type="PROSITE" id="PS51886">
    <property type="entry name" value="TLDC"/>
    <property type="match status" value="1"/>
</dbReference>
<dbReference type="InterPro" id="IPR011705">
    <property type="entry name" value="BACK"/>
</dbReference>
<evidence type="ECO:0000259" key="1">
    <source>
        <dbReference type="PROSITE" id="PS51886"/>
    </source>
</evidence>
<sequence length="339" mass="39488">MEQNFDLIYQTSFENDNFLKLQKFCTDLISKEPNKIFNSPNFPTIPEKLLVSLIKNENVQMSEVQVWEHVIKWGLAQNPELPSNIGKYSKDDFNALKITLQQCIPFIRFHNLTSKEFSDKVIPYKRILPKELYKSLIRDFLNNNNKPIKPIEKSEHGVTKNIIEINSDSNIITLQHAEIISKWINKLQIVDNLMSSCRFKLLYRESHDTFTGFKKFHEICDNQSRTVTVIKTKNNDEIFGGYNPISWKSSGNYSITKDSFIFSFKNNGNILSRVMNERVAIYNSLIYGPYFGKGDLLLFKGFTGQLGMSCKKTSYENPIREIEGEYYVKEFEIFQIVSD</sequence>
<keyword evidence="3" id="KW-1185">Reference proteome</keyword>
<evidence type="ECO:0000313" key="2">
    <source>
        <dbReference type="EMBL" id="RIA87335.1"/>
    </source>
</evidence>
<reference evidence="2 3" key="1">
    <citation type="submission" date="2018-06" db="EMBL/GenBank/DDBJ databases">
        <title>Comparative genomics reveals the genomic features of Rhizophagus irregularis, R. cerebriforme, R. diaphanum and Gigaspora rosea, and their symbiotic lifestyle signature.</title>
        <authorList>
            <person name="Morin E."/>
            <person name="San Clemente H."/>
            <person name="Chen E.C.H."/>
            <person name="De La Providencia I."/>
            <person name="Hainaut M."/>
            <person name="Kuo A."/>
            <person name="Kohler A."/>
            <person name="Murat C."/>
            <person name="Tang N."/>
            <person name="Roy S."/>
            <person name="Loubradou J."/>
            <person name="Henrissat B."/>
            <person name="Grigoriev I.V."/>
            <person name="Corradi N."/>
            <person name="Roux C."/>
            <person name="Martin F.M."/>
        </authorList>
    </citation>
    <scope>NUCLEOTIDE SEQUENCE [LARGE SCALE GENOMIC DNA]</scope>
    <source>
        <strain evidence="2 3">DAOM 227022</strain>
    </source>
</reference>
<dbReference type="OrthoDB" id="2389974at2759"/>